<feature type="region of interest" description="Disordered" evidence="1">
    <location>
        <begin position="334"/>
        <end position="358"/>
    </location>
</feature>
<comment type="caution">
    <text evidence="2">The sequence shown here is derived from an EMBL/GenBank/DDBJ whole genome shotgun (WGS) entry which is preliminary data.</text>
</comment>
<protein>
    <submittedName>
        <fullName evidence="2">Uncharacterized protein</fullName>
    </submittedName>
</protein>
<dbReference type="EMBL" id="BDQA01000321">
    <property type="protein sequence ID" value="GBH21773.1"/>
    <property type="molecule type" value="Genomic_RNA"/>
</dbReference>
<organism evidence="2">
    <name type="scientific">viral metagenome</name>
    <dbReference type="NCBI Taxonomy" id="1070528"/>
    <lineage>
        <taxon>unclassified sequences</taxon>
        <taxon>metagenomes</taxon>
        <taxon>organismal metagenomes</taxon>
    </lineage>
</organism>
<feature type="compositionally biased region" description="Basic residues" evidence="1">
    <location>
        <begin position="338"/>
        <end position="349"/>
    </location>
</feature>
<proteinExistence type="predicted"/>
<accession>A0A2V0R918</accession>
<evidence type="ECO:0000256" key="1">
    <source>
        <dbReference type="SAM" id="MobiDB-lite"/>
    </source>
</evidence>
<dbReference type="AlphaFoldDB" id="A0A2V0R918"/>
<name>A0A2V0R918_9ZZZZ</name>
<evidence type="ECO:0000313" key="2">
    <source>
        <dbReference type="EMBL" id="GBH21773.1"/>
    </source>
</evidence>
<reference evidence="2" key="1">
    <citation type="submission" date="2017-04" db="EMBL/GenBank/DDBJ databases">
        <title>Unveiling RNA virosphere associated with marine microorganisms.</title>
        <authorList>
            <person name="Urayama S."/>
            <person name="Takaki Y."/>
            <person name="Nishi S."/>
            <person name="Yoshida Y."/>
            <person name="Deguchi S."/>
            <person name="Takai K."/>
            <person name="Nunoura T."/>
        </authorList>
    </citation>
    <scope>NUCLEOTIDE SEQUENCE</scope>
</reference>
<sequence>MIMNTLTDIVQPVQSEVLIGVLPDLKSFNFVARNWYNTYIASLPSDKAWNQVPDSDTFVAYLKVCLRLYIHWSHGQRFNERFRTESPTKLLMASGDVYLPTFALQMVRETARMMFAGDAIIFPFLPLDSKEGDGLVPGLGFNTTYRLCSTAFKNLGCPAMVQENCGCAPIFVANDVSIVWSNGQTMTQSRMYSVNALRHLNRTCELLHGCTTYERKAANPAVVQLDTVSSFEFEVSERVELKGLAEATHEYSWNGTRKEIQAMEAKDYPSILPDTYFIDLRRRLHVNDDVLNSAKFARVNFNFSSKVFRVDAITVAVSTELKFPTSSYPSVATTKAIGKARKGKKKGKPTSKDETEPD</sequence>